<organism evidence="3">
    <name type="scientific">bioreactor metagenome</name>
    <dbReference type="NCBI Taxonomy" id="1076179"/>
    <lineage>
        <taxon>unclassified sequences</taxon>
        <taxon>metagenomes</taxon>
        <taxon>ecological metagenomes</taxon>
    </lineage>
</organism>
<dbReference type="EMBL" id="VSSQ01000048">
    <property type="protein sequence ID" value="MPL69603.1"/>
    <property type="molecule type" value="Genomic_DNA"/>
</dbReference>
<dbReference type="SUPFAM" id="SSF53448">
    <property type="entry name" value="Nucleotide-diphospho-sugar transferases"/>
    <property type="match status" value="1"/>
</dbReference>
<dbReference type="InterPro" id="IPR001173">
    <property type="entry name" value="Glyco_trans_2-like"/>
</dbReference>
<dbReference type="InterPro" id="IPR029044">
    <property type="entry name" value="Nucleotide-diphossugar_trans"/>
</dbReference>
<dbReference type="AlphaFoldDB" id="A0A644TRN2"/>
<feature type="transmembrane region" description="Helical" evidence="1">
    <location>
        <begin position="310"/>
        <end position="333"/>
    </location>
</feature>
<dbReference type="InterPro" id="IPR050834">
    <property type="entry name" value="Glycosyltransf_2"/>
</dbReference>
<evidence type="ECO:0000259" key="2">
    <source>
        <dbReference type="Pfam" id="PF00535"/>
    </source>
</evidence>
<accession>A0A644TRN2</accession>
<keyword evidence="1" id="KW-1133">Transmembrane helix</keyword>
<sequence>MITIYLLTALLILLYLAYPLWLKACGTVQPEDESPEPDIQNISLVLLSYNGLQYLKEKVDFLLSELSGFQHYEFIIIDDNSTDGSKEFLKQFSNKKNITVILKSEHKGIPHSMNLGVTLATSRYIVFCDQRQKLSSRILHKIVGPLRSPSVGAVSSCISQYDKKNKISFFREHENFMKAIESNCGCLIGVYGPLYAVRKECYPIIPEHIILDDLFLSIKVLRTKQIRLLGDCRIFDDSFSRLYDYQRTRRYLHGLLQILKEESLLNHLNNRQLIMLLWHKYLRLLIPPFLVISYLGSGICSIFSIGYLPVFVFLTLALLLSLLPAFFTFQFILKNLVRFSFFYFIAIPEIMIRLLFRKKSACK</sequence>
<dbReference type="PANTHER" id="PTHR43685:SF2">
    <property type="entry name" value="GLYCOSYLTRANSFERASE 2-LIKE DOMAIN-CONTAINING PROTEIN"/>
    <property type="match status" value="1"/>
</dbReference>
<comment type="caution">
    <text evidence="3">The sequence shown here is derived from an EMBL/GenBank/DDBJ whole genome shotgun (WGS) entry which is preliminary data.</text>
</comment>
<feature type="transmembrane region" description="Helical" evidence="1">
    <location>
        <begin position="281"/>
        <end position="303"/>
    </location>
</feature>
<dbReference type="Gene3D" id="3.90.550.10">
    <property type="entry name" value="Spore Coat Polysaccharide Biosynthesis Protein SpsA, Chain A"/>
    <property type="match status" value="1"/>
</dbReference>
<feature type="domain" description="Glycosyltransferase 2-like" evidence="2">
    <location>
        <begin position="43"/>
        <end position="167"/>
    </location>
</feature>
<proteinExistence type="predicted"/>
<gene>
    <name evidence="3" type="ORF">SDC9_15350</name>
</gene>
<feature type="transmembrane region" description="Helical" evidence="1">
    <location>
        <begin position="339"/>
        <end position="356"/>
    </location>
</feature>
<evidence type="ECO:0000256" key="1">
    <source>
        <dbReference type="SAM" id="Phobius"/>
    </source>
</evidence>
<protein>
    <recommendedName>
        <fullName evidence="2">Glycosyltransferase 2-like domain-containing protein</fullName>
    </recommendedName>
</protein>
<dbReference type="Pfam" id="PF00535">
    <property type="entry name" value="Glycos_transf_2"/>
    <property type="match status" value="1"/>
</dbReference>
<keyword evidence="1" id="KW-0472">Membrane</keyword>
<reference evidence="3" key="1">
    <citation type="submission" date="2019-08" db="EMBL/GenBank/DDBJ databases">
        <authorList>
            <person name="Kucharzyk K."/>
            <person name="Murdoch R.W."/>
            <person name="Higgins S."/>
            <person name="Loffler F."/>
        </authorList>
    </citation>
    <scope>NUCLEOTIDE SEQUENCE</scope>
</reference>
<keyword evidence="1" id="KW-0812">Transmembrane</keyword>
<name>A0A644TRN2_9ZZZZ</name>
<evidence type="ECO:0000313" key="3">
    <source>
        <dbReference type="EMBL" id="MPL69603.1"/>
    </source>
</evidence>
<dbReference type="PANTHER" id="PTHR43685">
    <property type="entry name" value="GLYCOSYLTRANSFERASE"/>
    <property type="match status" value="1"/>
</dbReference>